<dbReference type="Proteomes" id="UP000437748">
    <property type="component" value="Unassembled WGS sequence"/>
</dbReference>
<keyword evidence="7" id="KW-0521">NADP</keyword>
<feature type="binding site" evidence="7">
    <location>
        <begin position="302"/>
        <end position="306"/>
    </location>
    <ligand>
        <name>FMN</name>
        <dbReference type="ChEBI" id="CHEBI:58210"/>
    </ligand>
</feature>
<dbReference type="NCBIfam" id="NF003793">
    <property type="entry name" value="PRK05382.1"/>
    <property type="match status" value="1"/>
</dbReference>
<evidence type="ECO:0000313" key="9">
    <source>
        <dbReference type="EMBL" id="KAB8040907.1"/>
    </source>
</evidence>
<dbReference type="GO" id="GO:0009073">
    <property type="term" value="P:aromatic amino acid family biosynthetic process"/>
    <property type="evidence" value="ECO:0007669"/>
    <property type="project" value="UniProtKB-KW"/>
</dbReference>
<dbReference type="InterPro" id="IPR000453">
    <property type="entry name" value="Chorismate_synth"/>
</dbReference>
<evidence type="ECO:0000256" key="1">
    <source>
        <dbReference type="ARBA" id="ARBA00005044"/>
    </source>
</evidence>
<dbReference type="GO" id="GO:0008652">
    <property type="term" value="P:amino acid biosynthetic process"/>
    <property type="evidence" value="ECO:0007669"/>
    <property type="project" value="UniProtKB-KW"/>
</dbReference>
<feature type="binding site" evidence="7">
    <location>
        <begin position="124"/>
        <end position="126"/>
    </location>
    <ligand>
        <name>FMN</name>
        <dbReference type="ChEBI" id="CHEBI:58210"/>
    </ligand>
</feature>
<dbReference type="PANTHER" id="PTHR21085">
    <property type="entry name" value="CHORISMATE SYNTHASE"/>
    <property type="match status" value="1"/>
</dbReference>
<dbReference type="PANTHER" id="PTHR21085:SF0">
    <property type="entry name" value="CHORISMATE SYNTHASE"/>
    <property type="match status" value="1"/>
</dbReference>
<keyword evidence="6 7" id="KW-0456">Lyase</keyword>
<dbReference type="CDD" id="cd07304">
    <property type="entry name" value="Chorismate_synthase"/>
    <property type="match status" value="1"/>
</dbReference>
<protein>
    <recommendedName>
        <fullName evidence="3 7">Chorismate synthase</fullName>
        <shortName evidence="7">CS</shortName>
        <ecNumber evidence="3 7">4.2.3.5</ecNumber>
    </recommendedName>
    <alternativeName>
        <fullName evidence="7">5-enolpyruvylshikimate-3-phosphate phospholyase</fullName>
    </alternativeName>
</protein>
<comment type="catalytic activity">
    <reaction evidence="7 8">
        <text>5-O-(1-carboxyvinyl)-3-phosphoshikimate = chorismate + phosphate</text>
        <dbReference type="Rhea" id="RHEA:21020"/>
        <dbReference type="ChEBI" id="CHEBI:29748"/>
        <dbReference type="ChEBI" id="CHEBI:43474"/>
        <dbReference type="ChEBI" id="CHEBI:57701"/>
        <dbReference type="EC" id="4.2.3.5"/>
    </reaction>
</comment>
<dbReference type="GO" id="GO:0005829">
    <property type="term" value="C:cytosol"/>
    <property type="evidence" value="ECO:0007669"/>
    <property type="project" value="TreeGrafter"/>
</dbReference>
<dbReference type="PROSITE" id="PS00788">
    <property type="entry name" value="CHORISMATE_SYNTHASE_2"/>
    <property type="match status" value="1"/>
</dbReference>
<reference evidence="9 10" key="1">
    <citation type="submission" date="2019-10" db="EMBL/GenBank/DDBJ databases">
        <title>New species of Slilvanegrellaceae.</title>
        <authorList>
            <person name="Pitt A."/>
            <person name="Hahn M.W."/>
        </authorList>
    </citation>
    <scope>NUCLEOTIDE SEQUENCE [LARGE SCALE GENOMIC DNA]</scope>
    <source>
        <strain evidence="9 10">SP-Ram-0.45-NSY-1</strain>
    </source>
</reference>
<dbReference type="UniPathway" id="UPA00053">
    <property type="reaction ID" value="UER00090"/>
</dbReference>
<dbReference type="GO" id="GO:0009423">
    <property type="term" value="P:chorismate biosynthetic process"/>
    <property type="evidence" value="ECO:0007669"/>
    <property type="project" value="UniProtKB-UniRule"/>
</dbReference>
<keyword evidence="5 7" id="KW-0057">Aromatic amino acid biosynthesis</keyword>
<feature type="binding site" evidence="7">
    <location>
        <position position="287"/>
    </location>
    <ligand>
        <name>FMN</name>
        <dbReference type="ChEBI" id="CHEBI:58210"/>
    </ligand>
</feature>
<keyword evidence="7" id="KW-0274">FAD</keyword>
<dbReference type="EMBL" id="WFLM01000001">
    <property type="protein sequence ID" value="KAB8040907.1"/>
    <property type="molecule type" value="Genomic_DNA"/>
</dbReference>
<gene>
    <name evidence="7 9" type="primary">aroC</name>
    <name evidence="9" type="ORF">GCL60_02965</name>
</gene>
<sequence length="367" mass="39655">MSSNLGTLFRVSTFGESHGVGLGCIIDGCPSGIKIEESAIQSFLNRRRPGQNEFTTPRGELDTCEILSGVENSVTLGTPIAIIVRNQDKKANDYQDINQIFRPGHADYTTFKKYGTSPSSGGGRASARETIGRVAAAAVAKAYVQSKIPNAEIIGWVDRIYDIQANVTTNSITFNEVEASLIRCPDKNAEEKMKEKILEAKTEGDSLGGVVRCIARNIPAGLGEPVFDKLEAELAKAMLSLPAVRSFEIGDGLASTYLKGSENNDAFQLNESGAVVTQSNKSGGIQGGISNGMPILISVGFKPVSTIFKEQNTVTKELKEISFKAKSGRHDPCVLPRAVPLVESMFWLVLADHLLRQFSLNPKFLIE</sequence>
<evidence type="ECO:0000256" key="2">
    <source>
        <dbReference type="ARBA" id="ARBA00008014"/>
    </source>
</evidence>
<evidence type="ECO:0000256" key="8">
    <source>
        <dbReference type="RuleBase" id="RU000605"/>
    </source>
</evidence>
<comment type="subunit">
    <text evidence="7">Homotetramer.</text>
</comment>
<dbReference type="SUPFAM" id="SSF103263">
    <property type="entry name" value="Chorismate synthase, AroC"/>
    <property type="match status" value="1"/>
</dbReference>
<dbReference type="RefSeq" id="WP_153418429.1">
    <property type="nucleotide sequence ID" value="NZ_WFLM01000001.1"/>
</dbReference>
<comment type="pathway">
    <text evidence="1 7 8">Metabolic intermediate biosynthesis; chorismate biosynthesis; chorismate from D-erythrose 4-phosphate and phosphoenolpyruvate: step 7/7.</text>
</comment>
<evidence type="ECO:0000256" key="4">
    <source>
        <dbReference type="ARBA" id="ARBA00022605"/>
    </source>
</evidence>
<evidence type="ECO:0000256" key="5">
    <source>
        <dbReference type="ARBA" id="ARBA00023141"/>
    </source>
</evidence>
<evidence type="ECO:0000256" key="3">
    <source>
        <dbReference type="ARBA" id="ARBA00013036"/>
    </source>
</evidence>
<dbReference type="OrthoDB" id="5289708at2"/>
<dbReference type="AlphaFoldDB" id="A0A6N6VYM2"/>
<accession>A0A6N6VYM2</accession>
<keyword evidence="4 7" id="KW-0028">Amino-acid biosynthesis</keyword>
<dbReference type="EC" id="4.2.3.5" evidence="3 7"/>
<feature type="binding site" evidence="7">
    <location>
        <position position="329"/>
    </location>
    <ligand>
        <name>FMN</name>
        <dbReference type="ChEBI" id="CHEBI:58210"/>
    </ligand>
</feature>
<dbReference type="PIRSF" id="PIRSF001456">
    <property type="entry name" value="Chorismate_synth"/>
    <property type="match status" value="1"/>
</dbReference>
<evidence type="ECO:0000256" key="7">
    <source>
        <dbReference type="HAMAP-Rule" id="MF_00300"/>
    </source>
</evidence>
<dbReference type="InterPro" id="IPR020541">
    <property type="entry name" value="Chorismate_synthase_CS"/>
</dbReference>
<dbReference type="InterPro" id="IPR035904">
    <property type="entry name" value="Chorismate_synth_AroC_sf"/>
</dbReference>
<dbReference type="NCBIfam" id="TIGR00033">
    <property type="entry name" value="aroC"/>
    <property type="match status" value="1"/>
</dbReference>
<dbReference type="Gene3D" id="3.60.150.10">
    <property type="entry name" value="Chorismate synthase AroC"/>
    <property type="match status" value="1"/>
</dbReference>
<comment type="cofactor">
    <cofactor evidence="7 8">
        <name>FMNH2</name>
        <dbReference type="ChEBI" id="CHEBI:57618"/>
    </cofactor>
    <text evidence="7 8">Reduced FMN (FMNH(2)).</text>
</comment>
<comment type="similarity">
    <text evidence="2 7 8">Belongs to the chorismate synthase family.</text>
</comment>
<organism evidence="9 10">
    <name type="scientific">Silvanigrella paludirubra</name>
    <dbReference type="NCBI Taxonomy" id="2499159"/>
    <lineage>
        <taxon>Bacteria</taxon>
        <taxon>Pseudomonadati</taxon>
        <taxon>Bdellovibrionota</taxon>
        <taxon>Oligoflexia</taxon>
        <taxon>Silvanigrellales</taxon>
        <taxon>Silvanigrellaceae</taxon>
        <taxon>Silvanigrella</taxon>
    </lineage>
</organism>
<evidence type="ECO:0000313" key="10">
    <source>
        <dbReference type="Proteomes" id="UP000437748"/>
    </source>
</evidence>
<keyword evidence="7" id="KW-0285">Flavoprotein</keyword>
<feature type="binding site" evidence="7">
    <location>
        <position position="47"/>
    </location>
    <ligand>
        <name>NADP(+)</name>
        <dbReference type="ChEBI" id="CHEBI:58349"/>
    </ligand>
</feature>
<comment type="caution">
    <text evidence="7">Lacks conserved residue(s) required for the propagation of feature annotation.</text>
</comment>
<dbReference type="Pfam" id="PF01264">
    <property type="entry name" value="Chorismate_synt"/>
    <property type="match status" value="1"/>
</dbReference>
<dbReference type="HAMAP" id="MF_00300">
    <property type="entry name" value="Chorismate_synth"/>
    <property type="match status" value="1"/>
</dbReference>
<comment type="caution">
    <text evidence="9">The sequence shown here is derived from an EMBL/GenBank/DDBJ whole genome shotgun (WGS) entry which is preliminary data.</text>
</comment>
<dbReference type="PROSITE" id="PS00787">
    <property type="entry name" value="CHORISMATE_SYNTHASE_1"/>
    <property type="match status" value="1"/>
</dbReference>
<keyword evidence="7" id="KW-0288">FMN</keyword>
<comment type="function">
    <text evidence="7">Catalyzes the anti-1,4-elimination of the C-3 phosphate and the C-6 proR hydrogen from 5-enolpyruvylshikimate-3-phosphate (EPSP) to yield chorismate, which is the branch point compound that serves as the starting substrate for the three terminal pathways of aromatic amino acid biosynthesis. This reaction introduces a second double bond into the aromatic ring system.</text>
</comment>
<keyword evidence="10" id="KW-1185">Reference proteome</keyword>
<dbReference type="PROSITE" id="PS00789">
    <property type="entry name" value="CHORISMATE_SYNTHASE_3"/>
    <property type="match status" value="1"/>
</dbReference>
<name>A0A6N6VYM2_9BACT</name>
<dbReference type="GO" id="GO:0004107">
    <property type="term" value="F:chorismate synthase activity"/>
    <property type="evidence" value="ECO:0007669"/>
    <property type="project" value="UniProtKB-UniRule"/>
</dbReference>
<proteinExistence type="inferred from homology"/>
<evidence type="ECO:0000256" key="6">
    <source>
        <dbReference type="ARBA" id="ARBA00023239"/>
    </source>
</evidence>
<dbReference type="GO" id="GO:0010181">
    <property type="term" value="F:FMN binding"/>
    <property type="evidence" value="ECO:0007669"/>
    <property type="project" value="TreeGrafter"/>
</dbReference>